<dbReference type="EMBL" id="JBHSTE010000004">
    <property type="protein sequence ID" value="MFC6333380.1"/>
    <property type="molecule type" value="Genomic_DNA"/>
</dbReference>
<comment type="caution">
    <text evidence="2">The sequence shown here is derived from an EMBL/GenBank/DDBJ whole genome shotgun (WGS) entry which is preliminary data.</text>
</comment>
<keyword evidence="1" id="KW-0732">Signal</keyword>
<name>A0ABW1V7K6_9BACL</name>
<evidence type="ECO:0000256" key="1">
    <source>
        <dbReference type="SAM" id="SignalP"/>
    </source>
</evidence>
<feature type="chain" id="PRO_5045692986" description="VCBS repeat-containing protein" evidence="1">
    <location>
        <begin position="23"/>
        <end position="243"/>
    </location>
</feature>
<accession>A0ABW1V7K6</accession>
<protein>
    <recommendedName>
        <fullName evidence="4">VCBS repeat-containing protein</fullName>
    </recommendedName>
</protein>
<evidence type="ECO:0000313" key="3">
    <source>
        <dbReference type="Proteomes" id="UP001596233"/>
    </source>
</evidence>
<dbReference type="Proteomes" id="UP001596233">
    <property type="component" value="Unassembled WGS sequence"/>
</dbReference>
<dbReference type="PROSITE" id="PS51257">
    <property type="entry name" value="PROKAR_LIPOPROTEIN"/>
    <property type="match status" value="1"/>
</dbReference>
<dbReference type="RefSeq" id="WP_379234805.1">
    <property type="nucleotide sequence ID" value="NZ_JBHSTE010000004.1"/>
</dbReference>
<keyword evidence="3" id="KW-1185">Reference proteome</keyword>
<evidence type="ECO:0000313" key="2">
    <source>
        <dbReference type="EMBL" id="MFC6333380.1"/>
    </source>
</evidence>
<sequence>MTKLTKTFILLGLLGIVLLSCASMTNQNNANKEQVQPSNEPVMVEQLSSDILLAEHEAARVSITGVQQDTETIAPITVHIDGEQKTYQWQNVADVEYYPELVVTDLNADGQDEIYLFLTKGYGTGVVDTQIHILRKNFTEFTPPNPFVDLKGKLTSTVDENDSEQIYTLQLNKRAYTYTYQHDEAAMWFEEIVVGKSTTYRIEQNELILSLSLQVAPTITVGTLEMNYKLIDNQFKLSSMRLV</sequence>
<organism evidence="2 3">
    <name type="scientific">Paenibacillus septentrionalis</name>
    <dbReference type="NCBI Taxonomy" id="429342"/>
    <lineage>
        <taxon>Bacteria</taxon>
        <taxon>Bacillati</taxon>
        <taxon>Bacillota</taxon>
        <taxon>Bacilli</taxon>
        <taxon>Bacillales</taxon>
        <taxon>Paenibacillaceae</taxon>
        <taxon>Paenibacillus</taxon>
    </lineage>
</organism>
<evidence type="ECO:0008006" key="4">
    <source>
        <dbReference type="Google" id="ProtNLM"/>
    </source>
</evidence>
<proteinExistence type="predicted"/>
<feature type="signal peptide" evidence="1">
    <location>
        <begin position="1"/>
        <end position="22"/>
    </location>
</feature>
<reference evidence="3" key="1">
    <citation type="journal article" date="2019" name="Int. J. Syst. Evol. Microbiol.">
        <title>The Global Catalogue of Microorganisms (GCM) 10K type strain sequencing project: providing services to taxonomists for standard genome sequencing and annotation.</title>
        <authorList>
            <consortium name="The Broad Institute Genomics Platform"/>
            <consortium name="The Broad Institute Genome Sequencing Center for Infectious Disease"/>
            <person name="Wu L."/>
            <person name="Ma J."/>
        </authorList>
    </citation>
    <scope>NUCLEOTIDE SEQUENCE [LARGE SCALE GENOMIC DNA]</scope>
    <source>
        <strain evidence="3">PCU 280</strain>
    </source>
</reference>
<gene>
    <name evidence="2" type="ORF">ACFP56_12195</name>
</gene>